<dbReference type="EMBL" id="BK016177">
    <property type="protein sequence ID" value="DAG00184.1"/>
    <property type="molecule type" value="Genomic_DNA"/>
</dbReference>
<organism evidence="1">
    <name type="scientific">Siphoviridae sp. ctTPJ4</name>
    <dbReference type="NCBI Taxonomy" id="2825519"/>
    <lineage>
        <taxon>Viruses</taxon>
        <taxon>Duplodnaviria</taxon>
        <taxon>Heunggongvirae</taxon>
        <taxon>Uroviricota</taxon>
        <taxon>Caudoviricetes</taxon>
    </lineage>
</organism>
<sequence length="39" mass="4444">MRAFIVEKLVSSWIIRKDHDIIGVASSFGELVDILEDLK</sequence>
<evidence type="ECO:0000313" key="1">
    <source>
        <dbReference type="EMBL" id="DAG00184.1"/>
    </source>
</evidence>
<proteinExistence type="predicted"/>
<reference evidence="1" key="1">
    <citation type="journal article" date="2021" name="Proc. Natl. Acad. Sci. U.S.A.">
        <title>A Catalog of Tens of Thousands of Viruses from Human Metagenomes Reveals Hidden Associations with Chronic Diseases.</title>
        <authorList>
            <person name="Tisza M.J."/>
            <person name="Buck C.B."/>
        </authorList>
    </citation>
    <scope>NUCLEOTIDE SEQUENCE</scope>
    <source>
        <strain evidence="1">CtTPJ4</strain>
    </source>
</reference>
<protein>
    <submittedName>
        <fullName evidence="1">Uncharacterized protein</fullName>
    </submittedName>
</protein>
<accession>A0A8S5V0B0</accession>
<name>A0A8S5V0B0_9CAUD</name>